<sequence>MTLQDLIDFHTTGAAACEAFAVTPAAGDAKYKDITKHYTKRAKWHRDAVALLSAPVALAIPDECPHMIVFDDADREPFMFAGAGARESAIKAFEQVSTSWNAHLFVRVERNSRDDRYPSALSTPVAGACTFCDGSGEYIDAIGDWRGYCTCPAGVEAKELKGDKP</sequence>
<evidence type="ECO:0000313" key="1">
    <source>
        <dbReference type="EMBL" id="CAB4149769.1"/>
    </source>
</evidence>
<name>A0A6J5N1E2_9CAUD</name>
<organism evidence="1">
    <name type="scientific">uncultured Caudovirales phage</name>
    <dbReference type="NCBI Taxonomy" id="2100421"/>
    <lineage>
        <taxon>Viruses</taxon>
        <taxon>Duplodnaviria</taxon>
        <taxon>Heunggongvirae</taxon>
        <taxon>Uroviricota</taxon>
        <taxon>Caudoviricetes</taxon>
        <taxon>Peduoviridae</taxon>
        <taxon>Maltschvirus</taxon>
        <taxon>Maltschvirus maltsch</taxon>
    </lineage>
</organism>
<proteinExistence type="predicted"/>
<dbReference type="EMBL" id="LR796526">
    <property type="protein sequence ID" value="CAB4149769.1"/>
    <property type="molecule type" value="Genomic_DNA"/>
</dbReference>
<gene>
    <name evidence="1" type="ORF">UFOVP555_29</name>
</gene>
<accession>A0A6J5N1E2</accession>
<reference evidence="1" key="1">
    <citation type="submission" date="2020-04" db="EMBL/GenBank/DDBJ databases">
        <authorList>
            <person name="Chiriac C."/>
            <person name="Salcher M."/>
            <person name="Ghai R."/>
            <person name="Kavagutti S V."/>
        </authorList>
    </citation>
    <scope>NUCLEOTIDE SEQUENCE</scope>
</reference>
<protein>
    <submittedName>
        <fullName evidence="1">Uncharacterized protein</fullName>
    </submittedName>
</protein>